<feature type="compositionally biased region" description="Low complexity" evidence="1">
    <location>
        <begin position="216"/>
        <end position="239"/>
    </location>
</feature>
<accession>A0A0D0CFA6</accession>
<feature type="compositionally biased region" description="Basic and acidic residues" evidence="1">
    <location>
        <begin position="592"/>
        <end position="609"/>
    </location>
</feature>
<evidence type="ECO:0000313" key="2">
    <source>
        <dbReference type="EMBL" id="KIK53628.1"/>
    </source>
</evidence>
<gene>
    <name evidence="2" type="ORF">GYMLUDRAFT_250214</name>
</gene>
<evidence type="ECO:0000256" key="1">
    <source>
        <dbReference type="SAM" id="MobiDB-lite"/>
    </source>
</evidence>
<dbReference type="EMBL" id="KN834826">
    <property type="protein sequence ID" value="KIK53628.1"/>
    <property type="molecule type" value="Genomic_DNA"/>
</dbReference>
<feature type="region of interest" description="Disordered" evidence="1">
    <location>
        <begin position="584"/>
        <end position="609"/>
    </location>
</feature>
<proteinExistence type="predicted"/>
<reference evidence="2 3" key="1">
    <citation type="submission" date="2014-04" db="EMBL/GenBank/DDBJ databases">
        <title>Evolutionary Origins and Diversification of the Mycorrhizal Mutualists.</title>
        <authorList>
            <consortium name="DOE Joint Genome Institute"/>
            <consortium name="Mycorrhizal Genomics Consortium"/>
            <person name="Kohler A."/>
            <person name="Kuo A."/>
            <person name="Nagy L.G."/>
            <person name="Floudas D."/>
            <person name="Copeland A."/>
            <person name="Barry K.W."/>
            <person name="Cichocki N."/>
            <person name="Veneault-Fourrey C."/>
            <person name="LaButti K."/>
            <person name="Lindquist E.A."/>
            <person name="Lipzen A."/>
            <person name="Lundell T."/>
            <person name="Morin E."/>
            <person name="Murat C."/>
            <person name="Riley R."/>
            <person name="Ohm R."/>
            <person name="Sun H."/>
            <person name="Tunlid A."/>
            <person name="Henrissat B."/>
            <person name="Grigoriev I.V."/>
            <person name="Hibbett D.S."/>
            <person name="Martin F."/>
        </authorList>
    </citation>
    <scope>NUCLEOTIDE SEQUENCE [LARGE SCALE GENOMIC DNA]</scope>
    <source>
        <strain evidence="2 3">FD-317 M1</strain>
    </source>
</reference>
<dbReference type="HOGENOM" id="CLU_448373_0_0_1"/>
<dbReference type="Proteomes" id="UP000053593">
    <property type="component" value="Unassembled WGS sequence"/>
</dbReference>
<evidence type="ECO:0000313" key="3">
    <source>
        <dbReference type="Proteomes" id="UP000053593"/>
    </source>
</evidence>
<feature type="region of interest" description="Disordered" evidence="1">
    <location>
        <begin position="216"/>
        <end position="244"/>
    </location>
</feature>
<organism evidence="2 3">
    <name type="scientific">Collybiopsis luxurians FD-317 M1</name>
    <dbReference type="NCBI Taxonomy" id="944289"/>
    <lineage>
        <taxon>Eukaryota</taxon>
        <taxon>Fungi</taxon>
        <taxon>Dikarya</taxon>
        <taxon>Basidiomycota</taxon>
        <taxon>Agaricomycotina</taxon>
        <taxon>Agaricomycetes</taxon>
        <taxon>Agaricomycetidae</taxon>
        <taxon>Agaricales</taxon>
        <taxon>Marasmiineae</taxon>
        <taxon>Omphalotaceae</taxon>
        <taxon>Collybiopsis</taxon>
        <taxon>Collybiopsis luxurians</taxon>
    </lineage>
</organism>
<dbReference type="OrthoDB" id="3362494at2759"/>
<sequence>MCTAEFKKPGSTTATSGDSSDETVLGTLIFSLNDLPHLVSLVSAHLDVETSSISNSGVLDLDTARGDGGSTINFDKEARFAGPHELGMLLRWALARVARINTHPHPIPLLPQLGETGTPPLLPHHPFLHPPPAEVDVRRVRECDNDNRDERVEEGEKGDLFGILARLIAHSTKSGISPPSLSPLFGPLLFSLGPLERSPSNLHLLLRISALSTPPNISSSLSSTGKTPPAAAASPPTSKNRSGTTLACFRGIPTSSPSPTRSLHSPGWAKMSGVVEVKRMVEHYERNLVRFCAGWALPHFLGAEKDKDKDKNTTSTSDGKMPPRYFDAYHRKMNILPAMEPGSSPFAPASLSSSTSSMLSYSSLYSFTLSLLTRSTSIMEKPLPLFTWSMTPVLASEMIIESAFLDVWVDLVSWRFASGTVDVDVFESRMGVYGAKLDPNTNVSGMALSRTISRDDGDIQDPAEAARWKSELFKEFNWVLAEFKALPNSSPALSSHVLSNDPHTSTLLLLFEEYAPREYCAQLGHQLAGIHSWLTLNPSLGSAYSSSTPTSPPSSSTGVRVRLSSLFSSPGHAGAVSTVSFINTGQRKKEKKVKEVKSKKDKKDKAGVG</sequence>
<dbReference type="AlphaFoldDB" id="A0A0D0CFA6"/>
<name>A0A0D0CFA6_9AGAR</name>
<keyword evidence="3" id="KW-1185">Reference proteome</keyword>
<protein>
    <submittedName>
        <fullName evidence="2">Uncharacterized protein</fullName>
    </submittedName>
</protein>
<feature type="region of interest" description="Disordered" evidence="1">
    <location>
        <begin position="1"/>
        <end position="20"/>
    </location>
</feature>